<dbReference type="RefSeq" id="WP_148868965.1">
    <property type="nucleotide sequence ID" value="NZ_VNIA01000001.1"/>
</dbReference>
<dbReference type="InterPro" id="IPR045865">
    <property type="entry name" value="ACT-like_dom_sf"/>
</dbReference>
<dbReference type="Gene3D" id="3.30.70.1150">
    <property type="entry name" value="ACT-like. Chain A, domain 2"/>
    <property type="match status" value="1"/>
</dbReference>
<dbReference type="AlphaFoldDB" id="A0A5S5DWI0"/>
<dbReference type="InterPro" id="IPR002912">
    <property type="entry name" value="ACT_dom"/>
</dbReference>
<evidence type="ECO:0000313" key="2">
    <source>
        <dbReference type="EMBL" id="TYQ00202.1"/>
    </source>
</evidence>
<dbReference type="PROSITE" id="PS51671">
    <property type="entry name" value="ACT"/>
    <property type="match status" value="1"/>
</dbReference>
<dbReference type="Proteomes" id="UP000323136">
    <property type="component" value="Unassembled WGS sequence"/>
</dbReference>
<dbReference type="InterPro" id="IPR019455">
    <property type="entry name" value="Acetolactate_synth_ssu_C"/>
</dbReference>
<accession>A0A5S5DWI0</accession>
<comment type="caution">
    <text evidence="2">The sequence shown here is derived from an EMBL/GenBank/DDBJ whole genome shotgun (WGS) entry which is preliminary data.</text>
</comment>
<proteinExistence type="predicted"/>
<name>A0A5S5DWI0_9FLAO</name>
<dbReference type="SUPFAM" id="SSF55021">
    <property type="entry name" value="ACT-like"/>
    <property type="match status" value="2"/>
</dbReference>
<evidence type="ECO:0000313" key="3">
    <source>
        <dbReference type="Proteomes" id="UP000323136"/>
    </source>
</evidence>
<evidence type="ECO:0000259" key="1">
    <source>
        <dbReference type="PROSITE" id="PS51671"/>
    </source>
</evidence>
<feature type="domain" description="ACT" evidence="1">
    <location>
        <begin position="7"/>
        <end position="81"/>
    </location>
</feature>
<dbReference type="Pfam" id="PF10369">
    <property type="entry name" value="ALS_ss_C"/>
    <property type="match status" value="1"/>
</dbReference>
<protein>
    <submittedName>
        <fullName evidence="2">Small subunit of acetolactate synthase</fullName>
    </submittedName>
</protein>
<dbReference type="OrthoDB" id="9795531at2"/>
<sequence>MESESLTLYIETVNWNKILPMVLNVFQHRKIKLDTIQTSKSALDKFGLIIIEIWTSQKLLQNVIEEIQNIDEVKNVNLVSSSQTLQRCVTLFQFDTKVYLEKNNFQEILNLNNAKVIDINKEYTIVEKICDMTETNKLIQKFKHYNLIQCVMSNQATLLINRNFSNQ</sequence>
<dbReference type="InterPro" id="IPR027271">
    <property type="entry name" value="Acetolactate_synth/TF_NikR_C"/>
</dbReference>
<reference evidence="2 3" key="1">
    <citation type="submission" date="2019-07" db="EMBL/GenBank/DDBJ databases">
        <title>Genomic Encyclopedia of Type Strains, Phase IV (KMG-IV): sequencing the most valuable type-strain genomes for metagenomic binning, comparative biology and taxonomic classification.</title>
        <authorList>
            <person name="Goeker M."/>
        </authorList>
    </citation>
    <scope>NUCLEOTIDE SEQUENCE [LARGE SCALE GENOMIC DNA]</scope>
    <source>
        <strain evidence="2 3">DSM 18961</strain>
    </source>
</reference>
<keyword evidence="3" id="KW-1185">Reference proteome</keyword>
<organism evidence="2 3">
    <name type="scientific">Tenacibaculum adriaticum</name>
    <dbReference type="NCBI Taxonomy" id="413713"/>
    <lineage>
        <taxon>Bacteria</taxon>
        <taxon>Pseudomonadati</taxon>
        <taxon>Bacteroidota</taxon>
        <taxon>Flavobacteriia</taxon>
        <taxon>Flavobacteriales</taxon>
        <taxon>Flavobacteriaceae</taxon>
        <taxon>Tenacibaculum</taxon>
    </lineage>
</organism>
<dbReference type="EMBL" id="VNIA01000001">
    <property type="protein sequence ID" value="TYQ00202.1"/>
    <property type="molecule type" value="Genomic_DNA"/>
</dbReference>
<gene>
    <name evidence="2" type="ORF">C7447_101812</name>
</gene>